<dbReference type="Proteomes" id="UP000324336">
    <property type="component" value="Unassembled WGS sequence"/>
</dbReference>
<comment type="caution">
    <text evidence="8">The sequence shown here is derived from an EMBL/GenBank/DDBJ whole genome shotgun (WGS) entry which is preliminary data.</text>
</comment>
<evidence type="ECO:0000313" key="6">
    <source>
        <dbReference type="EMBL" id="TXJ45248.1"/>
    </source>
</evidence>
<dbReference type="PROSITE" id="PS50995">
    <property type="entry name" value="HTH_MARR_2"/>
    <property type="match status" value="1"/>
</dbReference>
<name>A0A5C8G6B3_9SPIR</name>
<keyword evidence="3" id="KW-0804">Transcription</keyword>
<dbReference type="InterPro" id="IPR036390">
    <property type="entry name" value="WH_DNA-bd_sf"/>
</dbReference>
<evidence type="ECO:0000313" key="9">
    <source>
        <dbReference type="Proteomes" id="UP000322327"/>
    </source>
</evidence>
<sequence>MENFIIGKLIKELHIALENNFNKFSKKYKLTSSQMDILIFLFQNEEKKINQRDIENYLRLTNPTIAGTLFRLEKKGFITRKLGTEDKRCKEIYLTDKSRELKEIIFEYIRNSDNKMFADMSDKEKETLNNIILKLLKNIQNRE</sequence>
<dbReference type="Proteomes" id="UP000325013">
    <property type="component" value="Unassembled WGS sequence"/>
</dbReference>
<evidence type="ECO:0000313" key="8">
    <source>
        <dbReference type="EMBL" id="TXJ57287.1"/>
    </source>
</evidence>
<organism evidence="8 12">
    <name type="scientific">Brachyspira aalborgi</name>
    <dbReference type="NCBI Taxonomy" id="29522"/>
    <lineage>
        <taxon>Bacteria</taxon>
        <taxon>Pseudomonadati</taxon>
        <taxon>Spirochaetota</taxon>
        <taxon>Spirochaetia</taxon>
        <taxon>Brachyspirales</taxon>
        <taxon>Brachyspiraceae</taxon>
        <taxon>Brachyspira</taxon>
    </lineage>
</organism>
<dbReference type="Pfam" id="PF01047">
    <property type="entry name" value="MarR"/>
    <property type="match status" value="1"/>
</dbReference>
<dbReference type="Proteomes" id="UP000324574">
    <property type="component" value="Unassembled WGS sequence"/>
</dbReference>
<dbReference type="EMBL" id="SAYJ01000013">
    <property type="protein sequence ID" value="TXJ57287.1"/>
    <property type="molecule type" value="Genomic_DNA"/>
</dbReference>
<reference evidence="8" key="2">
    <citation type="submission" date="2019-01" db="EMBL/GenBank/DDBJ databases">
        <authorList>
            <person name="Thorell K."/>
        </authorList>
    </citation>
    <scope>NUCLEOTIDE SEQUENCE</scope>
    <source>
        <strain evidence="8">PC2777IV</strain>
        <strain evidence="7">PC3053II</strain>
        <strain evidence="6">PC3714II</strain>
        <strain evidence="5">PC4597II</strain>
    </source>
</reference>
<evidence type="ECO:0000313" key="5">
    <source>
        <dbReference type="EMBL" id="TXJ24130.1"/>
    </source>
</evidence>
<dbReference type="SMART" id="SM00347">
    <property type="entry name" value="HTH_MARR"/>
    <property type="match status" value="1"/>
</dbReference>
<dbReference type="RefSeq" id="WP_147525909.1">
    <property type="nucleotide sequence ID" value="NZ_SAYI01000015.1"/>
</dbReference>
<proteinExistence type="predicted"/>
<keyword evidence="1" id="KW-0805">Transcription regulation</keyword>
<reference evidence="9 10" key="1">
    <citation type="journal article" date="1992" name="Lakartidningen">
        <title>[Penicillin V and not amoxicillin is the first choice preparation in acute otitis].</title>
        <authorList>
            <person name="Kamme C."/>
            <person name="Lundgren K."/>
            <person name="Prellner K."/>
        </authorList>
    </citation>
    <scope>NUCLEOTIDE SEQUENCE [LARGE SCALE GENOMIC DNA]</scope>
    <source>
        <strain evidence="8 12">PC2777IV</strain>
        <strain evidence="7 9">PC3053II</strain>
        <strain evidence="6 11">PC3714II</strain>
        <strain evidence="5 10">PC4597II</strain>
    </source>
</reference>
<dbReference type="PROSITE" id="PS01117">
    <property type="entry name" value="HTH_MARR_1"/>
    <property type="match status" value="1"/>
</dbReference>
<dbReference type="SUPFAM" id="SSF46785">
    <property type="entry name" value="Winged helix' DNA-binding domain"/>
    <property type="match status" value="1"/>
</dbReference>
<evidence type="ECO:0000313" key="7">
    <source>
        <dbReference type="EMBL" id="TXJ56418.1"/>
    </source>
</evidence>
<evidence type="ECO:0000256" key="3">
    <source>
        <dbReference type="ARBA" id="ARBA00023163"/>
    </source>
</evidence>
<dbReference type="GO" id="GO:0003677">
    <property type="term" value="F:DNA binding"/>
    <property type="evidence" value="ECO:0007669"/>
    <property type="project" value="UniProtKB-KW"/>
</dbReference>
<dbReference type="InterPro" id="IPR036388">
    <property type="entry name" value="WH-like_DNA-bd_sf"/>
</dbReference>
<dbReference type="PANTHER" id="PTHR42756:SF1">
    <property type="entry name" value="TRANSCRIPTIONAL REPRESSOR OF EMRAB OPERON"/>
    <property type="match status" value="1"/>
</dbReference>
<evidence type="ECO:0000313" key="10">
    <source>
        <dbReference type="Proteomes" id="UP000324336"/>
    </source>
</evidence>
<feature type="domain" description="HTH marR-type" evidence="4">
    <location>
        <begin position="3"/>
        <end position="137"/>
    </location>
</feature>
<gene>
    <name evidence="8" type="ORF">EPJ67_05425</name>
    <name evidence="6" type="ORF">EPJ70_02350</name>
    <name evidence="5" type="ORF">EPJ73_09775</name>
    <name evidence="7" type="ORF">EPJ76_04685</name>
</gene>
<dbReference type="InterPro" id="IPR023187">
    <property type="entry name" value="Tscrpt_reg_MarR-type_CS"/>
</dbReference>
<dbReference type="Gene3D" id="1.10.10.10">
    <property type="entry name" value="Winged helix-like DNA-binding domain superfamily/Winged helix DNA-binding domain"/>
    <property type="match status" value="1"/>
</dbReference>
<dbReference type="EMBL" id="SAYG01000006">
    <property type="protein sequence ID" value="TXJ45248.1"/>
    <property type="molecule type" value="Genomic_DNA"/>
</dbReference>
<protein>
    <submittedName>
        <fullName evidence="8">MarR family transcriptional regulator</fullName>
    </submittedName>
</protein>
<dbReference type="Proteomes" id="UP000322327">
    <property type="component" value="Unassembled WGS sequence"/>
</dbReference>
<evidence type="ECO:0000256" key="1">
    <source>
        <dbReference type="ARBA" id="ARBA00023015"/>
    </source>
</evidence>
<dbReference type="AlphaFoldDB" id="A0A5C8G6B3"/>
<dbReference type="EMBL" id="SAYI01000015">
    <property type="protein sequence ID" value="TXJ56418.1"/>
    <property type="molecule type" value="Genomic_DNA"/>
</dbReference>
<dbReference type="InterPro" id="IPR000835">
    <property type="entry name" value="HTH_MarR-typ"/>
</dbReference>
<keyword evidence="2" id="KW-0238">DNA-binding</keyword>
<dbReference type="OrthoDB" id="6462103at2"/>
<dbReference type="EMBL" id="SAYA01000023">
    <property type="protein sequence ID" value="TXJ24130.1"/>
    <property type="molecule type" value="Genomic_DNA"/>
</dbReference>
<accession>A0A5C8G6B3</accession>
<evidence type="ECO:0000256" key="2">
    <source>
        <dbReference type="ARBA" id="ARBA00023125"/>
    </source>
</evidence>
<evidence type="ECO:0000313" key="12">
    <source>
        <dbReference type="Proteomes" id="UP000325013"/>
    </source>
</evidence>
<dbReference type="GO" id="GO:0003700">
    <property type="term" value="F:DNA-binding transcription factor activity"/>
    <property type="evidence" value="ECO:0007669"/>
    <property type="project" value="InterPro"/>
</dbReference>
<dbReference type="PANTHER" id="PTHR42756">
    <property type="entry name" value="TRANSCRIPTIONAL REGULATOR, MARR"/>
    <property type="match status" value="1"/>
</dbReference>
<evidence type="ECO:0000259" key="4">
    <source>
        <dbReference type="PROSITE" id="PS50995"/>
    </source>
</evidence>
<evidence type="ECO:0000313" key="11">
    <source>
        <dbReference type="Proteomes" id="UP000324574"/>
    </source>
</evidence>
<dbReference type="PRINTS" id="PR00598">
    <property type="entry name" value="HTHMARR"/>
</dbReference>